<gene>
    <name evidence="2" type="ORF">DX914_00560</name>
</gene>
<evidence type="ECO:0000313" key="2">
    <source>
        <dbReference type="EMBL" id="RDZ27706.1"/>
    </source>
</evidence>
<organism evidence="2 3">
    <name type="scientific">Lysobacter silvisoli</name>
    <dbReference type="NCBI Taxonomy" id="2293254"/>
    <lineage>
        <taxon>Bacteria</taxon>
        <taxon>Pseudomonadati</taxon>
        <taxon>Pseudomonadota</taxon>
        <taxon>Gammaproteobacteria</taxon>
        <taxon>Lysobacterales</taxon>
        <taxon>Lysobacteraceae</taxon>
        <taxon>Lysobacter</taxon>
    </lineage>
</organism>
<evidence type="ECO:0000313" key="3">
    <source>
        <dbReference type="Proteomes" id="UP000264492"/>
    </source>
</evidence>
<keyword evidence="1" id="KW-0732">Signal</keyword>
<evidence type="ECO:0000256" key="1">
    <source>
        <dbReference type="SAM" id="SignalP"/>
    </source>
</evidence>
<feature type="signal peptide" evidence="1">
    <location>
        <begin position="1"/>
        <end position="26"/>
    </location>
</feature>
<dbReference type="OrthoDB" id="9936298at2"/>
<dbReference type="RefSeq" id="WP_115857150.1">
    <property type="nucleotide sequence ID" value="NZ_QTSU01000001.1"/>
</dbReference>
<dbReference type="EMBL" id="QTSU01000001">
    <property type="protein sequence ID" value="RDZ27706.1"/>
    <property type="molecule type" value="Genomic_DNA"/>
</dbReference>
<dbReference type="AlphaFoldDB" id="A0A371K1A0"/>
<comment type="caution">
    <text evidence="2">The sequence shown here is derived from an EMBL/GenBank/DDBJ whole genome shotgun (WGS) entry which is preliminary data.</text>
</comment>
<feature type="chain" id="PRO_5016769660" evidence="1">
    <location>
        <begin position="27"/>
        <end position="164"/>
    </location>
</feature>
<proteinExistence type="predicted"/>
<name>A0A371K1A0_9GAMM</name>
<protein>
    <submittedName>
        <fullName evidence="2">Uncharacterized protein</fullName>
    </submittedName>
</protein>
<accession>A0A371K1A0</accession>
<dbReference type="Proteomes" id="UP000264492">
    <property type="component" value="Unassembled WGS sequence"/>
</dbReference>
<sequence>MRHTPKSALQALMLLLMLALAPLASADPVVANQKLQVAKLNFAQVQLQHQIAVMHANAGRVNEARVAFTTANVQSQMLTLSLLQLKQENQLTYNNGQYTNGPAQQRAVAQTELASLNSQQLNLDYAVLQQIPTSPAYLAQAQVHLLMLTQSMLRVEQEMIAAQQ</sequence>
<reference evidence="2 3" key="1">
    <citation type="submission" date="2018-08" db="EMBL/GenBank/DDBJ databases">
        <title>Lysobacter sp. zong2l5, whole genome shotgun sequence.</title>
        <authorList>
            <person name="Zhang X."/>
            <person name="Feng G."/>
            <person name="Zhu H."/>
        </authorList>
    </citation>
    <scope>NUCLEOTIDE SEQUENCE [LARGE SCALE GENOMIC DNA]</scope>
    <source>
        <strain evidence="3">zong2l5</strain>
    </source>
</reference>
<keyword evidence="3" id="KW-1185">Reference proteome</keyword>